<reference evidence="1 2" key="1">
    <citation type="submission" date="2011-12" db="EMBL/GenBank/DDBJ databases">
        <authorList>
            <person name="Kriszt B."/>
            <person name="Tancsics A."/>
            <person name="Cserhati M."/>
            <person name="Toth A."/>
            <person name="Nagy I."/>
            <person name="Horvath B."/>
            <person name="Tamura T."/>
            <person name="Kukolya J."/>
            <person name="Szoboszlay S."/>
        </authorList>
    </citation>
    <scope>NUCLEOTIDE SEQUENCE [LARGE SCALE GENOMIC DNA]</scope>
    <source>
        <strain evidence="1 2">AK37</strain>
    </source>
</reference>
<dbReference type="PATRIC" id="fig|1114960.4.peg.291"/>
<dbReference type="RefSeq" id="WP_006550302.1">
    <property type="nucleotide sequence ID" value="NZ_AHBW01000026.1"/>
</dbReference>
<organism evidence="1 2">
    <name type="scientific">Rhodococcus pyridinivorans AK37</name>
    <dbReference type="NCBI Taxonomy" id="1114960"/>
    <lineage>
        <taxon>Bacteria</taxon>
        <taxon>Bacillati</taxon>
        <taxon>Actinomycetota</taxon>
        <taxon>Actinomycetes</taxon>
        <taxon>Mycobacteriales</taxon>
        <taxon>Nocardiaceae</taxon>
        <taxon>Rhodococcus</taxon>
    </lineage>
</organism>
<evidence type="ECO:0000313" key="2">
    <source>
        <dbReference type="Proteomes" id="UP000005064"/>
    </source>
</evidence>
<gene>
    <name evidence="1" type="ORF">AK37_01522</name>
</gene>
<protein>
    <submittedName>
        <fullName evidence="1">Uncharacterized protein</fullName>
    </submittedName>
</protein>
<evidence type="ECO:0000313" key="1">
    <source>
        <dbReference type="EMBL" id="EHK86386.1"/>
    </source>
</evidence>
<accession>H0JL51</accession>
<sequence>MKAARAPADAADRVEEFLHGQFDPSVLTVGMSLPKKWTPTDTPAVVVFDDSGPQQWPVSTSPQIRLTVWADGRTRARDLAGRCIGLLLSRRVPGIANIKPGSFLIDDRDPDNDGFMASATVIAKIRTKSL</sequence>
<dbReference type="EMBL" id="AHBW01000026">
    <property type="protein sequence ID" value="EHK86386.1"/>
    <property type="molecule type" value="Genomic_DNA"/>
</dbReference>
<comment type="caution">
    <text evidence="1">The sequence shown here is derived from an EMBL/GenBank/DDBJ whole genome shotgun (WGS) entry which is preliminary data.</text>
</comment>
<dbReference type="AlphaFoldDB" id="H0JL51"/>
<proteinExistence type="predicted"/>
<dbReference type="Proteomes" id="UP000005064">
    <property type="component" value="Unassembled WGS sequence"/>
</dbReference>
<name>H0JL51_9NOCA</name>